<feature type="compositionally biased region" description="Basic residues" evidence="1">
    <location>
        <begin position="322"/>
        <end position="332"/>
    </location>
</feature>
<dbReference type="InterPro" id="IPR050358">
    <property type="entry name" value="RSE1/DDB1/CFT1"/>
</dbReference>
<protein>
    <recommendedName>
        <fullName evidence="2">RSE1/DDB1/CPSF1 first beta-propeller domain-containing protein</fullName>
    </recommendedName>
</protein>
<feature type="region of interest" description="Disordered" evidence="1">
    <location>
        <begin position="1"/>
        <end position="26"/>
    </location>
</feature>
<feature type="region of interest" description="Disordered" evidence="1">
    <location>
        <begin position="233"/>
        <end position="353"/>
    </location>
</feature>
<sequence length="353" mass="36737">MTPASKPSPPSDPGAGTGHDAADLREVGHYVVTSHPPGSVIASVRCSYLSTGSDDLVVAKSDRLEVRTVRQPDSSGAGPDEGDGGEALPVVLSLPVNGRISTLSSVRFADERRDCLFLTTERGDYALISHDAELASDLAAGRNKSDGSGSGGPDIVGEHHPVATHASGTFRDADGHALSGGREAEVGPILAVDPLMRCIAVHVYDGFATIIPIHWDYKLGDFRRLPYRRNAGGGPPWQAAGPLVGSPGLPLPRPPRGADGPLHGLPPAPPGITRQPVPSPARAAPPGRPGIPARGVARDRRAGEEARPRRSSGRGGFPVRRGPVRRGRRRRGGTPGGHARGGRPAQERMVDGG</sequence>
<evidence type="ECO:0000313" key="4">
    <source>
        <dbReference type="Proteomes" id="UP000266841"/>
    </source>
</evidence>
<proteinExistence type="predicted"/>
<keyword evidence="4" id="KW-1185">Reference proteome</keyword>
<feature type="domain" description="RSE1/DDB1/CPSF1 first beta-propeller" evidence="2">
    <location>
        <begin position="41"/>
        <end position="133"/>
    </location>
</feature>
<reference evidence="3 4" key="1">
    <citation type="journal article" date="2012" name="Genome Biol.">
        <title>Genome and low-iron response of an oceanic diatom adapted to chronic iron limitation.</title>
        <authorList>
            <person name="Lommer M."/>
            <person name="Specht M."/>
            <person name="Roy A.S."/>
            <person name="Kraemer L."/>
            <person name="Andreson R."/>
            <person name="Gutowska M.A."/>
            <person name="Wolf J."/>
            <person name="Bergner S.V."/>
            <person name="Schilhabel M.B."/>
            <person name="Klostermeier U.C."/>
            <person name="Beiko R.G."/>
            <person name="Rosenstiel P."/>
            <person name="Hippler M."/>
            <person name="Laroche J."/>
        </authorList>
    </citation>
    <scope>NUCLEOTIDE SEQUENCE [LARGE SCALE GENOMIC DNA]</scope>
    <source>
        <strain evidence="3 4">CCMP1005</strain>
    </source>
</reference>
<feature type="non-terminal residue" evidence="3">
    <location>
        <position position="353"/>
    </location>
</feature>
<dbReference type="eggNOG" id="KOG1897">
    <property type="taxonomic scope" value="Eukaryota"/>
</dbReference>
<feature type="compositionally biased region" description="Low complexity" evidence="1">
    <location>
        <begin position="274"/>
        <end position="295"/>
    </location>
</feature>
<dbReference type="EMBL" id="AGNL01039813">
    <property type="protein sequence ID" value="EJK52454.1"/>
    <property type="molecule type" value="Genomic_DNA"/>
</dbReference>
<organism evidence="3 4">
    <name type="scientific">Thalassiosira oceanica</name>
    <name type="common">Marine diatom</name>
    <dbReference type="NCBI Taxonomy" id="159749"/>
    <lineage>
        <taxon>Eukaryota</taxon>
        <taxon>Sar</taxon>
        <taxon>Stramenopiles</taxon>
        <taxon>Ochrophyta</taxon>
        <taxon>Bacillariophyta</taxon>
        <taxon>Coscinodiscophyceae</taxon>
        <taxon>Thalassiosirophycidae</taxon>
        <taxon>Thalassiosirales</taxon>
        <taxon>Thalassiosiraceae</taxon>
        <taxon>Thalassiosira</taxon>
    </lineage>
</organism>
<comment type="caution">
    <text evidence="3">The sequence shown here is derived from an EMBL/GenBank/DDBJ whole genome shotgun (WGS) entry which is preliminary data.</text>
</comment>
<dbReference type="Proteomes" id="UP000266841">
    <property type="component" value="Unassembled WGS sequence"/>
</dbReference>
<feature type="region of interest" description="Disordered" evidence="1">
    <location>
        <begin position="67"/>
        <end position="87"/>
    </location>
</feature>
<evidence type="ECO:0000259" key="2">
    <source>
        <dbReference type="Pfam" id="PF10433"/>
    </source>
</evidence>
<evidence type="ECO:0000313" key="3">
    <source>
        <dbReference type="EMBL" id="EJK52454.1"/>
    </source>
</evidence>
<dbReference type="Pfam" id="PF10433">
    <property type="entry name" value="Beta-prop_RSE1_1st"/>
    <property type="match status" value="1"/>
</dbReference>
<dbReference type="InterPro" id="IPR015943">
    <property type="entry name" value="WD40/YVTN_repeat-like_dom_sf"/>
</dbReference>
<feature type="compositionally biased region" description="Basic and acidic residues" evidence="1">
    <location>
        <begin position="296"/>
        <end position="308"/>
    </location>
</feature>
<feature type="compositionally biased region" description="Pro residues" evidence="1">
    <location>
        <begin position="1"/>
        <end position="12"/>
    </location>
</feature>
<dbReference type="PANTHER" id="PTHR10644">
    <property type="entry name" value="DNA REPAIR/RNA PROCESSING CPSF FAMILY"/>
    <property type="match status" value="1"/>
</dbReference>
<dbReference type="AlphaFoldDB" id="K0RJK2"/>
<dbReference type="InterPro" id="IPR018846">
    <property type="entry name" value="Beta-prop_RSE1/DDB1/CPSF1_1st"/>
</dbReference>
<feature type="region of interest" description="Disordered" evidence="1">
    <location>
        <begin position="140"/>
        <end position="160"/>
    </location>
</feature>
<name>K0RJK2_THAOC</name>
<feature type="compositionally biased region" description="Low complexity" evidence="1">
    <location>
        <begin position="236"/>
        <end position="248"/>
    </location>
</feature>
<dbReference type="Gene3D" id="2.130.10.10">
    <property type="entry name" value="YVTN repeat-like/Quinoprotein amine dehydrogenase"/>
    <property type="match status" value="1"/>
</dbReference>
<dbReference type="OrthoDB" id="38106at2759"/>
<gene>
    <name evidence="3" type="ORF">THAOC_28264</name>
</gene>
<evidence type="ECO:0000256" key="1">
    <source>
        <dbReference type="SAM" id="MobiDB-lite"/>
    </source>
</evidence>
<accession>K0RJK2</accession>